<gene>
    <name evidence="1" type="ORF">EOT04_01475</name>
</gene>
<accession>A0A4Q0AJ83</accession>
<protein>
    <submittedName>
        <fullName evidence="1">Uncharacterized protein</fullName>
    </submittedName>
</protein>
<proteinExistence type="predicted"/>
<name>A0A4Q0AJ83_9BACT</name>
<dbReference type="AlphaFoldDB" id="A0A4Q0AJ83"/>
<organism evidence="1 2">
    <name type="scientific">Candidatus Chaera renei</name>
    <dbReference type="NCBI Taxonomy" id="2506947"/>
    <lineage>
        <taxon>Bacteria</taxon>
        <taxon>Candidatus Saccharimonadota</taxon>
        <taxon>Candidatus Saccharimonadia</taxon>
        <taxon>Candidatus Saccharimonadales</taxon>
        <taxon>Candidatus Saccharimonadaceae</taxon>
        <taxon>Candidatus Chaera</taxon>
    </lineage>
</organism>
<comment type="caution">
    <text evidence="1">The sequence shown here is derived from an EMBL/GenBank/DDBJ whole genome shotgun (WGS) entry which is preliminary data.</text>
</comment>
<evidence type="ECO:0000313" key="1">
    <source>
        <dbReference type="EMBL" id="RWZ79477.1"/>
    </source>
</evidence>
<evidence type="ECO:0000313" key="2">
    <source>
        <dbReference type="Proteomes" id="UP000289269"/>
    </source>
</evidence>
<sequence length="173" mass="19235">MERLDDEERLPPLGVLESRLRIGLDTIGQLAGFSFEPPRRGCRVARITCEMPLQDKSGVTRRYESAKIGLKVSCRGDIERSLLVAASGIDGSYLGWYVAESQGLWRGIGPVSDKAPADERRLEPLSGFLGQRAMLLVLDRLEAIQGAPQRDRSGSSWTEGSLRIYGQVFRRPF</sequence>
<dbReference type="Proteomes" id="UP000289269">
    <property type="component" value="Unassembled WGS sequence"/>
</dbReference>
<reference evidence="1" key="1">
    <citation type="submission" date="2019-01" db="EMBL/GenBank/DDBJ databases">
        <title>Genomic signatures and co-occurrence patterns of the ultra-small Saccharimodia (Patescibacteria phylum) suggest a symbiotic lifestyle.</title>
        <authorList>
            <person name="Lemos L."/>
            <person name="Medeiros J."/>
            <person name="Andreote F."/>
            <person name="Fernandes G."/>
            <person name="Varani A."/>
            <person name="Oliveira G."/>
            <person name="Pylro V."/>
        </authorList>
    </citation>
    <scope>NUCLEOTIDE SEQUENCE [LARGE SCALE GENOMIC DNA]</scope>
    <source>
        <strain evidence="1">AMD01</strain>
    </source>
</reference>
<keyword evidence="2" id="KW-1185">Reference proteome</keyword>
<dbReference type="EMBL" id="SCKW01000010">
    <property type="protein sequence ID" value="RWZ79477.1"/>
    <property type="molecule type" value="Genomic_DNA"/>
</dbReference>